<dbReference type="Pfam" id="PF01243">
    <property type="entry name" value="PNPOx_N"/>
    <property type="match status" value="1"/>
</dbReference>
<evidence type="ECO:0000313" key="4">
    <source>
        <dbReference type="Proteomes" id="UP000278962"/>
    </source>
</evidence>
<dbReference type="EMBL" id="RBIL01000001">
    <property type="protein sequence ID" value="RKQ92109.1"/>
    <property type="molecule type" value="Genomic_DNA"/>
</dbReference>
<dbReference type="Gene3D" id="2.30.110.10">
    <property type="entry name" value="Electron Transport, Fmn-binding Protein, Chain A"/>
    <property type="match status" value="1"/>
</dbReference>
<dbReference type="GO" id="GO:0070967">
    <property type="term" value="F:coenzyme F420 binding"/>
    <property type="evidence" value="ECO:0007669"/>
    <property type="project" value="TreeGrafter"/>
</dbReference>
<feature type="domain" description="Pyridoxamine 5'-phosphate oxidase N-terminal" evidence="2">
    <location>
        <begin position="17"/>
        <end position="106"/>
    </location>
</feature>
<name>A0A660LC00_9ACTN</name>
<dbReference type="InterPro" id="IPR011576">
    <property type="entry name" value="Pyridox_Oxase_N"/>
</dbReference>
<proteinExistence type="predicted"/>
<keyword evidence="1" id="KW-0560">Oxidoreductase</keyword>
<dbReference type="OrthoDB" id="5115613at2"/>
<evidence type="ECO:0000256" key="1">
    <source>
        <dbReference type="ARBA" id="ARBA00023002"/>
    </source>
</evidence>
<sequence length="142" mass="15575">MASWKAFETAAPELARRVRASFEAHTHLTIATLRKDGSPRISGTEVQFDDGGLWIGSMANARKAQDLQRDPRFALHSGSGEPDEGLADAKVAGRAHEIPNQEHHKFRLDVTEASIVSLDDAKEHLVIDIWTAAGGVKQVKRK</sequence>
<dbReference type="InterPro" id="IPR012349">
    <property type="entry name" value="Split_barrel_FMN-bd"/>
</dbReference>
<protein>
    <submittedName>
        <fullName evidence="3">Pyridoxamine 5'-phosphate oxidase</fullName>
    </submittedName>
</protein>
<dbReference type="AlphaFoldDB" id="A0A660LC00"/>
<organism evidence="3 4">
    <name type="scientific">Solirubrobacter pauli</name>
    <dbReference type="NCBI Taxonomy" id="166793"/>
    <lineage>
        <taxon>Bacteria</taxon>
        <taxon>Bacillati</taxon>
        <taxon>Actinomycetota</taxon>
        <taxon>Thermoleophilia</taxon>
        <taxon>Solirubrobacterales</taxon>
        <taxon>Solirubrobacteraceae</taxon>
        <taxon>Solirubrobacter</taxon>
    </lineage>
</organism>
<dbReference type="GO" id="GO:0005829">
    <property type="term" value="C:cytosol"/>
    <property type="evidence" value="ECO:0007669"/>
    <property type="project" value="TreeGrafter"/>
</dbReference>
<dbReference type="PANTHER" id="PTHR35176">
    <property type="entry name" value="HEME OXYGENASE HI_0854-RELATED"/>
    <property type="match status" value="1"/>
</dbReference>
<dbReference type="InterPro" id="IPR052019">
    <property type="entry name" value="F420H2_bilvrd_red/Heme_oxyg"/>
</dbReference>
<evidence type="ECO:0000259" key="2">
    <source>
        <dbReference type="Pfam" id="PF01243"/>
    </source>
</evidence>
<reference evidence="3 4" key="1">
    <citation type="submission" date="2018-10" db="EMBL/GenBank/DDBJ databases">
        <title>Genomic Encyclopedia of Archaeal and Bacterial Type Strains, Phase II (KMG-II): from individual species to whole genera.</title>
        <authorList>
            <person name="Goeker M."/>
        </authorList>
    </citation>
    <scope>NUCLEOTIDE SEQUENCE [LARGE SCALE GENOMIC DNA]</scope>
    <source>
        <strain evidence="3 4">DSM 14954</strain>
    </source>
</reference>
<dbReference type="PANTHER" id="PTHR35176:SF6">
    <property type="entry name" value="HEME OXYGENASE HI_0854-RELATED"/>
    <property type="match status" value="1"/>
</dbReference>
<keyword evidence="4" id="KW-1185">Reference proteome</keyword>
<dbReference type="RefSeq" id="WP_121249837.1">
    <property type="nucleotide sequence ID" value="NZ_RBIL01000001.1"/>
</dbReference>
<comment type="caution">
    <text evidence="3">The sequence shown here is derived from an EMBL/GenBank/DDBJ whole genome shotgun (WGS) entry which is preliminary data.</text>
</comment>
<gene>
    <name evidence="3" type="ORF">C8N24_1948</name>
</gene>
<dbReference type="SUPFAM" id="SSF50475">
    <property type="entry name" value="FMN-binding split barrel"/>
    <property type="match status" value="1"/>
</dbReference>
<dbReference type="GO" id="GO:0016627">
    <property type="term" value="F:oxidoreductase activity, acting on the CH-CH group of donors"/>
    <property type="evidence" value="ECO:0007669"/>
    <property type="project" value="TreeGrafter"/>
</dbReference>
<accession>A0A660LC00</accession>
<evidence type="ECO:0000313" key="3">
    <source>
        <dbReference type="EMBL" id="RKQ92109.1"/>
    </source>
</evidence>
<dbReference type="Proteomes" id="UP000278962">
    <property type="component" value="Unassembled WGS sequence"/>
</dbReference>